<keyword evidence="3" id="KW-1185">Reference proteome</keyword>
<protein>
    <recommendedName>
        <fullName evidence="4">Phasin protein</fullName>
    </recommendedName>
</protein>
<feature type="compositionally biased region" description="Basic residues" evidence="1">
    <location>
        <begin position="1"/>
        <end position="21"/>
    </location>
</feature>
<name>A0ABV2RGH6_BRAJP</name>
<feature type="region of interest" description="Disordered" evidence="1">
    <location>
        <begin position="1"/>
        <end position="54"/>
    </location>
</feature>
<proteinExistence type="predicted"/>
<gene>
    <name evidence="2" type="ORF">ABIF63_000126</name>
</gene>
<evidence type="ECO:0008006" key="4">
    <source>
        <dbReference type="Google" id="ProtNLM"/>
    </source>
</evidence>
<dbReference type="EMBL" id="JBEPTQ010000001">
    <property type="protein sequence ID" value="MET4716023.1"/>
    <property type="molecule type" value="Genomic_DNA"/>
</dbReference>
<dbReference type="RefSeq" id="WP_212479498.1">
    <property type="nucleotide sequence ID" value="NZ_CP169753.1"/>
</dbReference>
<comment type="caution">
    <text evidence="2">The sequence shown here is derived from an EMBL/GenBank/DDBJ whole genome shotgun (WGS) entry which is preliminary data.</text>
</comment>
<dbReference type="Proteomes" id="UP001549291">
    <property type="component" value="Unassembled WGS sequence"/>
</dbReference>
<accession>A0ABV2RGH6</accession>
<feature type="compositionally biased region" description="Basic and acidic residues" evidence="1">
    <location>
        <begin position="22"/>
        <end position="34"/>
    </location>
</feature>
<sequence length="161" mass="17740">MSKRKLAKASKHAPKMARAQRNKQDIVRSPKDNSPRAVTAVSIEPPLQDDPKQAPVIVPPAGALTDLSQKKDSDPTQWLALTTANMPAYSSRLVEVTQDNLQFACDFGLRLATIKSPIDFFAAMSEFAIRRIDMFGKHSKDLAGHPFWRTEASRKLAAPSA</sequence>
<evidence type="ECO:0000256" key="1">
    <source>
        <dbReference type="SAM" id="MobiDB-lite"/>
    </source>
</evidence>
<reference evidence="2 3" key="1">
    <citation type="submission" date="2024-06" db="EMBL/GenBank/DDBJ databases">
        <title>Genomic Encyclopedia of Type Strains, Phase V (KMG-V): Genome sequencing to study the core and pangenomes of soil and plant-associated prokaryotes.</title>
        <authorList>
            <person name="Whitman W."/>
        </authorList>
    </citation>
    <scope>NUCLEOTIDE SEQUENCE [LARGE SCALE GENOMIC DNA]</scope>
    <source>
        <strain evidence="2 3">USDA 160</strain>
    </source>
</reference>
<evidence type="ECO:0000313" key="2">
    <source>
        <dbReference type="EMBL" id="MET4716023.1"/>
    </source>
</evidence>
<organism evidence="2 3">
    <name type="scientific">Bradyrhizobium japonicum</name>
    <dbReference type="NCBI Taxonomy" id="375"/>
    <lineage>
        <taxon>Bacteria</taxon>
        <taxon>Pseudomonadati</taxon>
        <taxon>Pseudomonadota</taxon>
        <taxon>Alphaproteobacteria</taxon>
        <taxon>Hyphomicrobiales</taxon>
        <taxon>Nitrobacteraceae</taxon>
        <taxon>Bradyrhizobium</taxon>
    </lineage>
</organism>
<evidence type="ECO:0000313" key="3">
    <source>
        <dbReference type="Proteomes" id="UP001549291"/>
    </source>
</evidence>